<reference evidence="17 18" key="1">
    <citation type="journal article" date="2010" name="J. Bacteriol.">
        <title>The genetic basis of laboratory adaptation in Caulobacter crescentus.</title>
        <authorList>
            <person name="Marks M.E."/>
            <person name="Castro-Rojas C.M."/>
            <person name="Teiling C."/>
            <person name="Du L."/>
            <person name="Kapatral V."/>
            <person name="Walunas T.L."/>
            <person name="Crosson S."/>
        </authorList>
    </citation>
    <scope>NUCLEOTIDE SEQUENCE [LARGE SCALE GENOMIC DNA]</scope>
    <source>
        <strain evidence="18">NA1000 / CB15N</strain>
    </source>
</reference>
<evidence type="ECO:0000259" key="16">
    <source>
        <dbReference type="Pfam" id="PF07715"/>
    </source>
</evidence>
<gene>
    <name evidence="17" type="ordered locus">CCNA_01194</name>
</gene>
<feature type="domain" description="TonB-dependent receptor-like beta-barrel" evidence="15">
    <location>
        <begin position="364"/>
        <end position="777"/>
    </location>
</feature>
<keyword evidence="11 12" id="KW-0998">Cell outer membrane</keyword>
<dbReference type="Pfam" id="PF00593">
    <property type="entry name" value="TonB_dep_Rec_b-barrel"/>
    <property type="match status" value="1"/>
</dbReference>
<dbReference type="GeneID" id="7333587"/>
<evidence type="ECO:0000256" key="11">
    <source>
        <dbReference type="ARBA" id="ARBA00023237"/>
    </source>
</evidence>
<keyword evidence="9 13" id="KW-0798">TonB box</keyword>
<evidence type="ECO:0000313" key="17">
    <source>
        <dbReference type="EMBL" id="ACL94659.1"/>
    </source>
</evidence>
<dbReference type="PROSITE" id="PS52016">
    <property type="entry name" value="TONB_DEPENDENT_REC_3"/>
    <property type="match status" value="1"/>
</dbReference>
<evidence type="ECO:0000313" key="18">
    <source>
        <dbReference type="Proteomes" id="UP000001364"/>
    </source>
</evidence>
<dbReference type="PhylomeDB" id="A0A0H3C7C3"/>
<dbReference type="Gene3D" id="2.170.130.10">
    <property type="entry name" value="TonB-dependent receptor, plug domain"/>
    <property type="match status" value="1"/>
</dbReference>
<evidence type="ECO:0000256" key="13">
    <source>
        <dbReference type="RuleBase" id="RU003357"/>
    </source>
</evidence>
<dbReference type="GO" id="GO:0015344">
    <property type="term" value="F:siderophore uptake transmembrane transporter activity"/>
    <property type="evidence" value="ECO:0007669"/>
    <property type="project" value="TreeGrafter"/>
</dbReference>
<dbReference type="InterPro" id="IPR000531">
    <property type="entry name" value="Beta-barrel_TonB"/>
</dbReference>
<dbReference type="OrthoDB" id="7277632at2"/>
<accession>A0A0H3C7C3</accession>
<evidence type="ECO:0000259" key="15">
    <source>
        <dbReference type="Pfam" id="PF00593"/>
    </source>
</evidence>
<comment type="subcellular location">
    <subcellularLocation>
        <location evidence="1 12">Cell outer membrane</location>
        <topology evidence="1 12">Multi-pass membrane protein</topology>
    </subcellularLocation>
</comment>
<name>A0A0H3C7C3_CAUVN</name>
<dbReference type="InterPro" id="IPR037066">
    <property type="entry name" value="Plug_dom_sf"/>
</dbReference>
<keyword evidence="7" id="KW-0408">Iron</keyword>
<dbReference type="Pfam" id="PF07715">
    <property type="entry name" value="Plug"/>
    <property type="match status" value="1"/>
</dbReference>
<organism evidence="17 18">
    <name type="scientific">Caulobacter vibrioides (strain NA1000 / CB15N)</name>
    <name type="common">Caulobacter crescentus</name>
    <dbReference type="NCBI Taxonomy" id="565050"/>
    <lineage>
        <taxon>Bacteria</taxon>
        <taxon>Pseudomonadati</taxon>
        <taxon>Pseudomonadota</taxon>
        <taxon>Alphaproteobacteria</taxon>
        <taxon>Caulobacterales</taxon>
        <taxon>Caulobacteraceae</taxon>
        <taxon>Caulobacter</taxon>
    </lineage>
</organism>
<evidence type="ECO:0000256" key="7">
    <source>
        <dbReference type="ARBA" id="ARBA00023004"/>
    </source>
</evidence>
<keyword evidence="3 12" id="KW-1134">Transmembrane beta strand</keyword>
<feature type="signal peptide" evidence="14">
    <location>
        <begin position="1"/>
        <end position="24"/>
    </location>
</feature>
<feature type="domain" description="TonB-dependent receptor plug" evidence="16">
    <location>
        <begin position="52"/>
        <end position="165"/>
    </location>
</feature>
<dbReference type="InterPro" id="IPR012910">
    <property type="entry name" value="Plug_dom"/>
</dbReference>
<feature type="chain" id="PRO_5002606205" evidence="14">
    <location>
        <begin position="25"/>
        <end position="817"/>
    </location>
</feature>
<dbReference type="RefSeq" id="WP_010919020.1">
    <property type="nucleotide sequence ID" value="NC_011916.1"/>
</dbReference>
<evidence type="ECO:0000256" key="4">
    <source>
        <dbReference type="ARBA" id="ARBA00022496"/>
    </source>
</evidence>
<dbReference type="Gene3D" id="2.40.170.20">
    <property type="entry name" value="TonB-dependent receptor, beta-barrel domain"/>
    <property type="match status" value="1"/>
</dbReference>
<dbReference type="InterPro" id="IPR036942">
    <property type="entry name" value="Beta-barrel_TonB_sf"/>
</dbReference>
<dbReference type="InterPro" id="IPR039426">
    <property type="entry name" value="TonB-dep_rcpt-like"/>
</dbReference>
<comment type="similarity">
    <text evidence="12 13">Belongs to the TonB-dependent receptor family.</text>
</comment>
<dbReference type="RefSeq" id="YP_002516567.1">
    <property type="nucleotide sequence ID" value="NC_011916.1"/>
</dbReference>
<dbReference type="SMR" id="A0A0H3C7C3"/>
<keyword evidence="5 12" id="KW-0812">Transmembrane</keyword>
<keyword evidence="17" id="KW-0675">Receptor</keyword>
<dbReference type="EMBL" id="CP001340">
    <property type="protein sequence ID" value="ACL94659.1"/>
    <property type="molecule type" value="Genomic_DNA"/>
</dbReference>
<dbReference type="Proteomes" id="UP000001364">
    <property type="component" value="Chromosome"/>
</dbReference>
<dbReference type="PANTHER" id="PTHR32552">
    <property type="entry name" value="FERRICHROME IRON RECEPTOR-RELATED"/>
    <property type="match status" value="1"/>
</dbReference>
<evidence type="ECO:0000256" key="8">
    <source>
        <dbReference type="ARBA" id="ARBA00023065"/>
    </source>
</evidence>
<dbReference type="PATRIC" id="fig|565050.3.peg.1176"/>
<dbReference type="AlphaFoldDB" id="A0A0H3C7C3"/>
<proteinExistence type="inferred from homology"/>
<dbReference type="SUPFAM" id="SSF56935">
    <property type="entry name" value="Porins"/>
    <property type="match status" value="1"/>
</dbReference>
<evidence type="ECO:0000256" key="6">
    <source>
        <dbReference type="ARBA" id="ARBA00022729"/>
    </source>
</evidence>
<sequence length="817" mass="87362">MNRQKSRLLVGAAVLAMLPLAAHAQQSVTKNDQDVLELDAVVITASRDGATKMNSSISVSALSADQILAQAPRSTAEIFRGLPGVRSEATGGDGNANIAVRGLPVASGGAKFLQLQEDGLPVMEFGDIAFGNADIFLRADQNVARIESVRGGSSSTFASNSPGGVINFISKTGEVEGGEIALTKGLGYDHTRLDFDYGAPLSDTLRFHVGGFYREGEGARKSGYTSEKGGQIKANLTKDFENGFIRLNVKYLNDRAVGYLPMPTRVTGSNGDPDIGSFAGYDIGRDDLQSIYLARNPGLDGDGNRRISKVADGMHPDTLQFGAEAKFDIGGWKIEDRFKVAKTSGRFVAPFPAEVLSAQALATSIGGAGATLRYANGPSAGQAITAPGSLNGNGLAMRIHMFDVEINDFGNAMNDLKLSRSFDTGAAVVDVTVGYYKSRQTIAMDWLWNTFVSEVKGDNAALLDVYNSAGTKLTQTGLAAYGVPLWGNCCTRRYDVTYDIDAPYLSLSSRIGDLSLDASLRRDEGKARGLYAGAKQAAVDVNGDGVIQNVEQSVSVIDNANASPVNYDWGYTSWSLGANYQFNPDVAAFARVSRGGRANADRLLFGKVRADGTVSKEDAVDMVDQVEGGVKYRRAGFGLFATAFWARTQEQNFEATSQRFFDRTYKAKGIELEASYRIGDFSVTGGATYTDAVIDKDALTPAVVGNAPRRQAKWIYQFAPTWTINDKATIGASVIGTTKAYAQDDNQLIFPAYAQVNAFAEYKLAETLSLSVNANNLFDKVGLTEAEEGSITAGSVNAIRARSINGRTVTATLRYSF</sequence>
<keyword evidence="6 14" id="KW-0732">Signal</keyword>
<evidence type="ECO:0000256" key="1">
    <source>
        <dbReference type="ARBA" id="ARBA00004571"/>
    </source>
</evidence>
<evidence type="ECO:0000256" key="12">
    <source>
        <dbReference type="PROSITE-ProRule" id="PRU01360"/>
    </source>
</evidence>
<dbReference type="GO" id="GO:0009279">
    <property type="term" value="C:cell outer membrane"/>
    <property type="evidence" value="ECO:0007669"/>
    <property type="project" value="UniProtKB-SubCell"/>
</dbReference>
<evidence type="ECO:0000256" key="14">
    <source>
        <dbReference type="SAM" id="SignalP"/>
    </source>
</evidence>
<dbReference type="PANTHER" id="PTHR32552:SF89">
    <property type="entry name" value="CATECHOLATE SIDEROPHORE RECEPTOR FIU"/>
    <property type="match status" value="1"/>
</dbReference>
<protein>
    <submittedName>
        <fullName evidence="17">TonB-dependent receptor SucA</fullName>
    </submittedName>
</protein>
<evidence type="ECO:0000256" key="2">
    <source>
        <dbReference type="ARBA" id="ARBA00022448"/>
    </source>
</evidence>
<keyword evidence="18" id="KW-1185">Reference proteome</keyword>
<evidence type="ECO:0000256" key="10">
    <source>
        <dbReference type="ARBA" id="ARBA00023136"/>
    </source>
</evidence>
<evidence type="ECO:0000256" key="3">
    <source>
        <dbReference type="ARBA" id="ARBA00022452"/>
    </source>
</evidence>
<dbReference type="KEGG" id="ccs:CCNA_01194"/>
<dbReference type="HOGENOM" id="CLU_012070_1_0_5"/>
<evidence type="ECO:0000256" key="9">
    <source>
        <dbReference type="ARBA" id="ARBA00023077"/>
    </source>
</evidence>
<keyword evidence="4" id="KW-0410">Iron transport</keyword>
<keyword evidence="10 12" id="KW-0472">Membrane</keyword>
<keyword evidence="8" id="KW-0406">Ion transport</keyword>
<keyword evidence="2 12" id="KW-0813">Transport</keyword>
<evidence type="ECO:0000256" key="5">
    <source>
        <dbReference type="ARBA" id="ARBA00022692"/>
    </source>
</evidence>